<dbReference type="Pfam" id="PF00005">
    <property type="entry name" value="ABC_tran"/>
    <property type="match status" value="1"/>
</dbReference>
<dbReference type="Proteomes" id="UP000319432">
    <property type="component" value="Chromosome"/>
</dbReference>
<keyword evidence="3" id="KW-1185">Reference proteome</keyword>
<accession>A0A518VBA5</accession>
<proteinExistence type="predicted"/>
<evidence type="ECO:0000259" key="1">
    <source>
        <dbReference type="Pfam" id="PF00005"/>
    </source>
</evidence>
<name>A0A518VBA5_BRELA</name>
<dbReference type="GO" id="GO:0016887">
    <property type="term" value="F:ATP hydrolysis activity"/>
    <property type="evidence" value="ECO:0007669"/>
    <property type="project" value="InterPro"/>
</dbReference>
<dbReference type="EMBL" id="CP033464">
    <property type="protein sequence ID" value="QDX94278.1"/>
    <property type="molecule type" value="Genomic_DNA"/>
</dbReference>
<gene>
    <name evidence="2" type="ORF">EEL30_19530</name>
</gene>
<dbReference type="InterPro" id="IPR027417">
    <property type="entry name" value="P-loop_NTPase"/>
</dbReference>
<keyword evidence="2" id="KW-0547">Nucleotide-binding</keyword>
<dbReference type="InterPro" id="IPR051309">
    <property type="entry name" value="ABCF_ATPase"/>
</dbReference>
<evidence type="ECO:0000313" key="3">
    <source>
        <dbReference type="Proteomes" id="UP000319432"/>
    </source>
</evidence>
<dbReference type="PANTHER" id="PTHR42855">
    <property type="entry name" value="ABC TRANSPORTER ATP-BINDING SUBUNIT"/>
    <property type="match status" value="1"/>
</dbReference>
<dbReference type="PANTHER" id="PTHR42855:SF2">
    <property type="entry name" value="DRUG RESISTANCE ABC TRANSPORTER,ATP-BINDING PROTEIN"/>
    <property type="match status" value="1"/>
</dbReference>
<dbReference type="AlphaFoldDB" id="A0A518VBA5"/>
<keyword evidence="2" id="KW-0067">ATP-binding</keyword>
<sequence>MLENVKETSRQTEQTVRDVLARLLFKQDAIYKTVRVLSGGEKVKVALAKIMVSDIDMMILDEPTTYLDTPTIQALEVLLTSYIQEQERHYQALLEQRTRLKKLIGK</sequence>
<evidence type="ECO:0000313" key="2">
    <source>
        <dbReference type="EMBL" id="QDX94278.1"/>
    </source>
</evidence>
<dbReference type="Gene3D" id="3.40.50.300">
    <property type="entry name" value="P-loop containing nucleotide triphosphate hydrolases"/>
    <property type="match status" value="1"/>
</dbReference>
<feature type="domain" description="ABC transporter" evidence="1">
    <location>
        <begin position="8"/>
        <end position="65"/>
    </location>
</feature>
<protein>
    <submittedName>
        <fullName evidence="2">ABC transporter ATP-binding protein</fullName>
    </submittedName>
</protein>
<dbReference type="OrthoDB" id="9760950at2"/>
<organism evidence="2 3">
    <name type="scientific">Brevibacillus laterosporus</name>
    <name type="common">Bacillus laterosporus</name>
    <dbReference type="NCBI Taxonomy" id="1465"/>
    <lineage>
        <taxon>Bacteria</taxon>
        <taxon>Bacillati</taxon>
        <taxon>Bacillota</taxon>
        <taxon>Bacilli</taxon>
        <taxon>Bacillales</taxon>
        <taxon>Paenibacillaceae</taxon>
        <taxon>Brevibacillus</taxon>
    </lineage>
</organism>
<dbReference type="InterPro" id="IPR003439">
    <property type="entry name" value="ABC_transporter-like_ATP-bd"/>
</dbReference>
<dbReference type="GO" id="GO:0005524">
    <property type="term" value="F:ATP binding"/>
    <property type="evidence" value="ECO:0007669"/>
    <property type="project" value="UniProtKB-KW"/>
</dbReference>
<dbReference type="SUPFAM" id="SSF52540">
    <property type="entry name" value="P-loop containing nucleoside triphosphate hydrolases"/>
    <property type="match status" value="1"/>
</dbReference>
<reference evidence="2 3" key="1">
    <citation type="submission" date="2018-11" db="EMBL/GenBank/DDBJ databases">
        <title>Phylogenetic determinants of toxin gene distribution in genomes of Brevibacillus laterosporus.</title>
        <authorList>
            <person name="Glare T.R."/>
            <person name="Durrant A."/>
            <person name="Berry C."/>
            <person name="Palma L."/>
            <person name="Ormskirk M."/>
            <person name="Cox M.O."/>
        </authorList>
    </citation>
    <scope>NUCLEOTIDE SEQUENCE [LARGE SCALE GENOMIC DNA]</scope>
    <source>
        <strain evidence="2 3">1821L</strain>
    </source>
</reference>